<evidence type="ECO:0000313" key="9">
    <source>
        <dbReference type="Proteomes" id="UP000604825"/>
    </source>
</evidence>
<evidence type="ECO:0000256" key="2">
    <source>
        <dbReference type="ARBA" id="ARBA00022701"/>
    </source>
</evidence>
<evidence type="ECO:0000313" key="8">
    <source>
        <dbReference type="EMBL" id="CAD6267606.1"/>
    </source>
</evidence>
<dbReference type="GO" id="GO:0003777">
    <property type="term" value="F:microtubule motor activity"/>
    <property type="evidence" value="ECO:0007669"/>
    <property type="project" value="InterPro"/>
</dbReference>
<dbReference type="FunFam" id="3.40.850.10:FF:000178">
    <property type="entry name" value="Kinesin-related protein3"/>
    <property type="match status" value="1"/>
</dbReference>
<dbReference type="Pfam" id="PF00225">
    <property type="entry name" value="Kinesin"/>
    <property type="match status" value="1"/>
</dbReference>
<dbReference type="InterPro" id="IPR031852">
    <property type="entry name" value="Vik1/Cik1_MT-bd"/>
</dbReference>
<feature type="domain" description="Calponin-homology (CH)" evidence="6">
    <location>
        <begin position="33"/>
        <end position="155"/>
    </location>
</feature>
<dbReference type="InterPro" id="IPR036961">
    <property type="entry name" value="Kinesin_motor_dom_sf"/>
</dbReference>
<proteinExistence type="inferred from homology"/>
<evidence type="ECO:0000256" key="1">
    <source>
        <dbReference type="ARBA" id="ARBA00010899"/>
    </source>
</evidence>
<dbReference type="PROSITE" id="PS50021">
    <property type="entry name" value="CH"/>
    <property type="match status" value="1"/>
</dbReference>
<feature type="domain" description="Kinesin motor" evidence="7">
    <location>
        <begin position="432"/>
        <end position="643"/>
    </location>
</feature>
<comment type="caution">
    <text evidence="4">Lacks conserved residue(s) required for the propagation of feature annotation.</text>
</comment>
<dbReference type="OrthoDB" id="3176171at2759"/>
<name>A0A811RBL8_9POAL</name>
<dbReference type="Gene3D" id="1.10.418.10">
    <property type="entry name" value="Calponin-like domain"/>
    <property type="match status" value="1"/>
</dbReference>
<dbReference type="InterPro" id="IPR001715">
    <property type="entry name" value="CH_dom"/>
</dbReference>
<dbReference type="PROSITE" id="PS50067">
    <property type="entry name" value="KINESIN_MOTOR_2"/>
    <property type="match status" value="2"/>
</dbReference>
<accession>A0A811RBL8</accession>
<dbReference type="GO" id="GO:0008017">
    <property type="term" value="F:microtubule binding"/>
    <property type="evidence" value="ECO:0007669"/>
    <property type="project" value="InterPro"/>
</dbReference>
<dbReference type="SUPFAM" id="SSF52540">
    <property type="entry name" value="P-loop containing nucleoside triphosphate hydrolases"/>
    <property type="match status" value="1"/>
</dbReference>
<sequence>MVAAAAVLEEAMRRGAGSVGDDDVAARRAEEAAIRRHEAASWLRKTVGVVCARDLPEEPSEEELQLGLRNGIVLCNALNKVQPDAIPKIVGVPSDTAVPADGSALCAYQYFENLRNFLVVIQDFGLPTFEVSDLEKGGKSVRIVDCILALKSFSESKKTGRQAACKYGGISKPLASGKYFILKNSDAFMNKNARIHSEEATQNGFPGEQKLFPDCSPESYETTSDSLSTVVRTILLDKKPEEIPLIVETLLSKVIQEYEHRFANQNLMDEEKQNILTTKEEVNFAVNGSNAAQKFQLKEEINFDLQHKQIKELRGTVSSIKSGMEQLKWHYSEEFTKLGKHLYTLSDAASGYHKVLEENRKLYNQIQDLKGNIRVYCRVRPFLPGQISSLSSVAGMEERTITIMTPTKYGKDGSKSFTFNKVFGPAATQDESGPKVLTEESLGVNYRALNDLFNLQAQRKGTIDYDISVQMIEIYNEQKGLAVPDASMVPVTSTSDVVELMNQGQKNRAVGSTAINDRSSRSHSCLTVHMQGRDLTSGTVLRGCMHLVDLAGSERVDKSEVVGDRLKEAQYINKSLSALGDVIASLSQKNTHVPYRNSKLTQLLQDSLGGQAKTLMFVHISPELDAVGETISTLKFAERVASVELGAAKPNKEGSEIRELKEQIAFLKAALAKKEGEPENILSTQSSPSIYRIRKGNATPAAPMEEVGNLEVQNVFTPAQKRSKMHLSGILTENNSSNSVQNCNGPQKEIGLGGWVDKMALGDNHFENSNSILELEPDTAQLPTSFYQIYSPVQQSCRTESVPSVGLHGFDSATSCSNQEIGMSTMGLKASGIANRGASTIKPEATSMRSTNLASKSPLSQKKLQTPTRNRNQLTLSSIGGRRTPNGKIGIAK</sequence>
<feature type="domain" description="Kinesin motor" evidence="7">
    <location>
        <begin position="372"/>
        <end position="431"/>
    </location>
</feature>
<evidence type="ECO:0000256" key="3">
    <source>
        <dbReference type="ARBA" id="ARBA00023175"/>
    </source>
</evidence>
<dbReference type="Pfam" id="PF16796">
    <property type="entry name" value="Microtub_bd"/>
    <property type="match status" value="1"/>
</dbReference>
<dbReference type="InterPro" id="IPR027417">
    <property type="entry name" value="P-loop_NTPase"/>
</dbReference>
<protein>
    <submittedName>
        <fullName evidence="8">Uncharacterized protein</fullName>
    </submittedName>
</protein>
<keyword evidence="9" id="KW-1185">Reference proteome</keyword>
<keyword evidence="3" id="KW-0505">Motor protein</keyword>
<dbReference type="GO" id="GO:0005524">
    <property type="term" value="F:ATP binding"/>
    <property type="evidence" value="ECO:0007669"/>
    <property type="project" value="InterPro"/>
</dbReference>
<comment type="similarity">
    <text evidence="1">Belongs to the TRAFAC class myosin-kinesin ATPase superfamily. Kinesin family. KIN-14 subfamily.</text>
</comment>
<dbReference type="AlphaFoldDB" id="A0A811RBL8"/>
<reference evidence="8" key="1">
    <citation type="submission" date="2020-10" db="EMBL/GenBank/DDBJ databases">
        <authorList>
            <person name="Han B."/>
            <person name="Lu T."/>
            <person name="Zhao Q."/>
            <person name="Huang X."/>
            <person name="Zhao Y."/>
        </authorList>
    </citation>
    <scope>NUCLEOTIDE SEQUENCE</scope>
</reference>
<evidence type="ECO:0000256" key="5">
    <source>
        <dbReference type="SAM" id="MobiDB-lite"/>
    </source>
</evidence>
<gene>
    <name evidence="8" type="ORF">NCGR_LOCUS50911</name>
</gene>
<keyword evidence="2" id="KW-0493">Microtubule</keyword>
<organism evidence="8 9">
    <name type="scientific">Miscanthus lutarioriparius</name>
    <dbReference type="NCBI Taxonomy" id="422564"/>
    <lineage>
        <taxon>Eukaryota</taxon>
        <taxon>Viridiplantae</taxon>
        <taxon>Streptophyta</taxon>
        <taxon>Embryophyta</taxon>
        <taxon>Tracheophyta</taxon>
        <taxon>Spermatophyta</taxon>
        <taxon>Magnoliopsida</taxon>
        <taxon>Liliopsida</taxon>
        <taxon>Poales</taxon>
        <taxon>Poaceae</taxon>
        <taxon>PACMAD clade</taxon>
        <taxon>Panicoideae</taxon>
        <taxon>Andropogonodae</taxon>
        <taxon>Andropogoneae</taxon>
        <taxon>Saccharinae</taxon>
        <taxon>Miscanthus</taxon>
    </lineage>
</organism>
<evidence type="ECO:0000259" key="6">
    <source>
        <dbReference type="PROSITE" id="PS50021"/>
    </source>
</evidence>
<dbReference type="Gene3D" id="3.40.850.10">
    <property type="entry name" value="Kinesin motor domain"/>
    <property type="match status" value="2"/>
</dbReference>
<dbReference type="InterPro" id="IPR027640">
    <property type="entry name" value="Kinesin-like_fam"/>
</dbReference>
<dbReference type="InterPro" id="IPR036872">
    <property type="entry name" value="CH_dom_sf"/>
</dbReference>
<comment type="caution">
    <text evidence="8">The sequence shown here is derived from an EMBL/GenBank/DDBJ whole genome shotgun (WGS) entry which is preliminary data.</text>
</comment>
<dbReference type="EMBL" id="CAJGYO010000014">
    <property type="protein sequence ID" value="CAD6267606.1"/>
    <property type="molecule type" value="Genomic_DNA"/>
</dbReference>
<dbReference type="Pfam" id="PF00307">
    <property type="entry name" value="CH"/>
    <property type="match status" value="1"/>
</dbReference>
<dbReference type="SUPFAM" id="SSF47576">
    <property type="entry name" value="Calponin-homology domain, CH-domain"/>
    <property type="match status" value="1"/>
</dbReference>
<dbReference type="GO" id="GO:0007018">
    <property type="term" value="P:microtubule-based movement"/>
    <property type="evidence" value="ECO:0007669"/>
    <property type="project" value="InterPro"/>
</dbReference>
<evidence type="ECO:0000256" key="4">
    <source>
        <dbReference type="PROSITE-ProRule" id="PRU00283"/>
    </source>
</evidence>
<dbReference type="PRINTS" id="PR00380">
    <property type="entry name" value="KINESINHEAVY"/>
</dbReference>
<dbReference type="PANTHER" id="PTHR47972">
    <property type="entry name" value="KINESIN-LIKE PROTEIN KLP-3"/>
    <property type="match status" value="1"/>
</dbReference>
<dbReference type="PANTHER" id="PTHR47972:SF31">
    <property type="entry name" value="KINESIN-LIKE PROTEIN KIN-14Q"/>
    <property type="match status" value="1"/>
</dbReference>
<dbReference type="SMART" id="SM00033">
    <property type="entry name" value="CH"/>
    <property type="match status" value="1"/>
</dbReference>
<dbReference type="SMART" id="SM00129">
    <property type="entry name" value="KISc"/>
    <property type="match status" value="1"/>
</dbReference>
<dbReference type="InterPro" id="IPR001752">
    <property type="entry name" value="Kinesin_motor_dom"/>
</dbReference>
<dbReference type="CDD" id="cd21203">
    <property type="entry name" value="CH_AtKIN14-like"/>
    <property type="match status" value="1"/>
</dbReference>
<dbReference type="Proteomes" id="UP000604825">
    <property type="component" value="Unassembled WGS sequence"/>
</dbReference>
<feature type="compositionally biased region" description="Polar residues" evidence="5">
    <location>
        <begin position="847"/>
        <end position="878"/>
    </location>
</feature>
<evidence type="ECO:0000259" key="7">
    <source>
        <dbReference type="PROSITE" id="PS50067"/>
    </source>
</evidence>
<dbReference type="GO" id="GO:0005874">
    <property type="term" value="C:microtubule"/>
    <property type="evidence" value="ECO:0007669"/>
    <property type="project" value="UniProtKB-KW"/>
</dbReference>
<feature type="region of interest" description="Disordered" evidence="5">
    <location>
        <begin position="845"/>
        <end position="893"/>
    </location>
</feature>